<dbReference type="EMBL" id="JAZHXI010000016">
    <property type="protein sequence ID" value="KAL2062705.1"/>
    <property type="molecule type" value="Genomic_DNA"/>
</dbReference>
<dbReference type="InterPro" id="IPR045518">
    <property type="entry name" value="2EXR"/>
</dbReference>
<evidence type="ECO:0000259" key="1">
    <source>
        <dbReference type="Pfam" id="PF20150"/>
    </source>
</evidence>
<accession>A0ABR4BYK9</accession>
<evidence type="ECO:0000313" key="3">
    <source>
        <dbReference type="Proteomes" id="UP001595075"/>
    </source>
</evidence>
<keyword evidence="3" id="KW-1185">Reference proteome</keyword>
<dbReference type="Proteomes" id="UP001595075">
    <property type="component" value="Unassembled WGS sequence"/>
</dbReference>
<name>A0ABR4BYK9_9HELO</name>
<protein>
    <recommendedName>
        <fullName evidence="1">2EXR domain-containing protein</fullName>
    </recommendedName>
</protein>
<gene>
    <name evidence="2" type="ORF">VTL71DRAFT_5777</name>
</gene>
<sequence>MAPLLPPAQITDNVGVELNKRGLALRGSKYERLRRLCRAVRDEDDKEVSETGEVKYKREFLPFSRLPLELRKMIWKQAIPLVHRIIRIENTYSSRENAEFGRDWSVSYPQHPALSLMLACAEAKVISYKVLFAKLDPTAIVTNSIEDLAAARANRQKTMSLARQRVLFEEDIFCFPSGAQAFGDPCPLRIESLLSLTRSVLISDYEFNCLIKIRFRDEIKEFWKRSPHLEKLIVLKNGFYDRPAYHSLKPVCKRPILLETLDENNVDGDYTTKFQAWADRRYKGQLAKSSSKIKVYVISIWDTRLRSPAQDQGSRKT</sequence>
<organism evidence="2 3">
    <name type="scientific">Oculimacula yallundae</name>
    <dbReference type="NCBI Taxonomy" id="86028"/>
    <lineage>
        <taxon>Eukaryota</taxon>
        <taxon>Fungi</taxon>
        <taxon>Dikarya</taxon>
        <taxon>Ascomycota</taxon>
        <taxon>Pezizomycotina</taxon>
        <taxon>Leotiomycetes</taxon>
        <taxon>Helotiales</taxon>
        <taxon>Ploettnerulaceae</taxon>
        <taxon>Oculimacula</taxon>
    </lineage>
</organism>
<evidence type="ECO:0000313" key="2">
    <source>
        <dbReference type="EMBL" id="KAL2062705.1"/>
    </source>
</evidence>
<reference evidence="2 3" key="1">
    <citation type="journal article" date="2024" name="Commun. Biol.">
        <title>Comparative genomic analysis of thermophilic fungi reveals convergent evolutionary adaptations and gene losses.</title>
        <authorList>
            <person name="Steindorff A.S."/>
            <person name="Aguilar-Pontes M.V."/>
            <person name="Robinson A.J."/>
            <person name="Andreopoulos B."/>
            <person name="LaButti K."/>
            <person name="Kuo A."/>
            <person name="Mondo S."/>
            <person name="Riley R."/>
            <person name="Otillar R."/>
            <person name="Haridas S."/>
            <person name="Lipzen A."/>
            <person name="Grimwood J."/>
            <person name="Schmutz J."/>
            <person name="Clum A."/>
            <person name="Reid I.D."/>
            <person name="Moisan M.C."/>
            <person name="Butler G."/>
            <person name="Nguyen T.T.M."/>
            <person name="Dewar K."/>
            <person name="Conant G."/>
            <person name="Drula E."/>
            <person name="Henrissat B."/>
            <person name="Hansel C."/>
            <person name="Singer S."/>
            <person name="Hutchinson M.I."/>
            <person name="de Vries R.P."/>
            <person name="Natvig D.O."/>
            <person name="Powell A.J."/>
            <person name="Tsang A."/>
            <person name="Grigoriev I.V."/>
        </authorList>
    </citation>
    <scope>NUCLEOTIDE SEQUENCE [LARGE SCALE GENOMIC DNA]</scope>
    <source>
        <strain evidence="2 3">CBS 494.80</strain>
    </source>
</reference>
<dbReference type="Pfam" id="PF20150">
    <property type="entry name" value="2EXR"/>
    <property type="match status" value="1"/>
</dbReference>
<proteinExistence type="predicted"/>
<feature type="domain" description="2EXR" evidence="1">
    <location>
        <begin position="60"/>
        <end position="135"/>
    </location>
</feature>
<comment type="caution">
    <text evidence="2">The sequence shown here is derived from an EMBL/GenBank/DDBJ whole genome shotgun (WGS) entry which is preliminary data.</text>
</comment>